<organism evidence="1 2">
    <name type="scientific">Silvanigrella paludirubra</name>
    <dbReference type="NCBI Taxonomy" id="2499159"/>
    <lineage>
        <taxon>Bacteria</taxon>
        <taxon>Pseudomonadati</taxon>
        <taxon>Bdellovibrionota</taxon>
        <taxon>Oligoflexia</taxon>
        <taxon>Silvanigrellales</taxon>
        <taxon>Silvanigrellaceae</taxon>
        <taxon>Silvanigrella</taxon>
    </lineage>
</organism>
<dbReference type="EMBL" id="WFLM01000002">
    <property type="protein sequence ID" value="KAB8039992.1"/>
    <property type="molecule type" value="Genomic_DNA"/>
</dbReference>
<protein>
    <submittedName>
        <fullName evidence="1">Uncharacterized protein</fullName>
    </submittedName>
</protein>
<dbReference type="RefSeq" id="WP_153419689.1">
    <property type="nucleotide sequence ID" value="NZ_WFLM01000002.1"/>
</dbReference>
<sequence>MKILRVPNYLSLTIMISSLHLNIFAQSDGRPEYKSQKDYSEGISPFLNAQARSLSAQRLTPSSYPDEAEIFCGYEQCVFGLTRGLVIGGDVFGMAYSPLRQYFDPNWVGGNIYIIDAFGGFQILRDVDNKIYMNAQIGYRRINYDYNGINLNSQGITTKVNYSQVITPIYTQGISFSGFFAGNATTNDQQDISKDAQNHGNFSNYASYFYRVSQKYPTYQVSLPANIEFANWSAQQTGLSSPIRTYAHLEPFYIQNNLNFNYNNVSLQKTEQNFGIRIAATGSYESSEGTKTGRFSLLSSIGFDFATSTISTTQSGNADVDIPARRWLSPYINLAGSWQF</sequence>
<proteinExistence type="predicted"/>
<dbReference type="Proteomes" id="UP000437748">
    <property type="component" value="Unassembled WGS sequence"/>
</dbReference>
<evidence type="ECO:0000313" key="2">
    <source>
        <dbReference type="Proteomes" id="UP000437748"/>
    </source>
</evidence>
<evidence type="ECO:0000313" key="1">
    <source>
        <dbReference type="EMBL" id="KAB8039992.1"/>
    </source>
</evidence>
<reference evidence="1 2" key="1">
    <citation type="submission" date="2019-10" db="EMBL/GenBank/DDBJ databases">
        <title>New species of Slilvanegrellaceae.</title>
        <authorList>
            <person name="Pitt A."/>
            <person name="Hahn M.W."/>
        </authorList>
    </citation>
    <scope>NUCLEOTIDE SEQUENCE [LARGE SCALE GENOMIC DNA]</scope>
    <source>
        <strain evidence="1 2">SP-Ram-0.45-NSY-1</strain>
    </source>
</reference>
<gene>
    <name evidence="1" type="ORF">GCL60_06935</name>
</gene>
<comment type="caution">
    <text evidence="1">The sequence shown here is derived from an EMBL/GenBank/DDBJ whole genome shotgun (WGS) entry which is preliminary data.</text>
</comment>
<dbReference type="OrthoDB" id="5290849at2"/>
<keyword evidence="2" id="KW-1185">Reference proteome</keyword>
<name>A0A6N6VYK1_9BACT</name>
<accession>A0A6N6VYK1</accession>
<dbReference type="AlphaFoldDB" id="A0A6N6VYK1"/>